<dbReference type="CDD" id="cd11484">
    <property type="entry name" value="SLC-NCS1sbd_CobB-like"/>
    <property type="match status" value="1"/>
</dbReference>
<feature type="transmembrane region" description="Helical" evidence="6">
    <location>
        <begin position="257"/>
        <end position="277"/>
    </location>
</feature>
<dbReference type="Pfam" id="PF02133">
    <property type="entry name" value="Transp_cyt_pur"/>
    <property type="match status" value="1"/>
</dbReference>
<reference evidence="7 8" key="1">
    <citation type="submission" date="2020-08" db="EMBL/GenBank/DDBJ databases">
        <title>Genomic Encyclopedia of Archaeal and Bacterial Type Strains, Phase II (KMG-II): from individual species to whole genera.</title>
        <authorList>
            <person name="Goeker M."/>
        </authorList>
    </citation>
    <scope>NUCLEOTIDE SEQUENCE [LARGE SCALE GENOMIC DNA]</scope>
    <source>
        <strain evidence="7 8">DSM 43850</strain>
    </source>
</reference>
<feature type="transmembrane region" description="Helical" evidence="6">
    <location>
        <begin position="20"/>
        <end position="45"/>
    </location>
</feature>
<evidence type="ECO:0000256" key="2">
    <source>
        <dbReference type="ARBA" id="ARBA00008974"/>
    </source>
</evidence>
<dbReference type="PANTHER" id="PTHR30569:SF0">
    <property type="entry name" value="CYTOSINE PERMEASE"/>
    <property type="match status" value="1"/>
</dbReference>
<keyword evidence="3 6" id="KW-0812">Transmembrane</keyword>
<dbReference type="InterPro" id="IPR030191">
    <property type="entry name" value="CodB"/>
</dbReference>
<dbReference type="Proteomes" id="UP000517916">
    <property type="component" value="Unassembled WGS sequence"/>
</dbReference>
<comment type="subcellular location">
    <subcellularLocation>
        <location evidence="1">Membrane</location>
        <topology evidence="1">Multi-pass membrane protein</topology>
    </subcellularLocation>
</comment>
<feature type="transmembrane region" description="Helical" evidence="6">
    <location>
        <begin position="332"/>
        <end position="354"/>
    </location>
</feature>
<comment type="caution">
    <text evidence="7">The sequence shown here is derived from an EMBL/GenBank/DDBJ whole genome shotgun (WGS) entry which is preliminary data.</text>
</comment>
<evidence type="ECO:0000256" key="4">
    <source>
        <dbReference type="ARBA" id="ARBA00022989"/>
    </source>
</evidence>
<feature type="transmembrane region" description="Helical" evidence="6">
    <location>
        <begin position="93"/>
        <end position="112"/>
    </location>
</feature>
<evidence type="ECO:0000256" key="3">
    <source>
        <dbReference type="ARBA" id="ARBA00022692"/>
    </source>
</evidence>
<dbReference type="RefSeq" id="WP_025359867.1">
    <property type="nucleotide sequence ID" value="NZ_BAAABQ010000006.1"/>
</dbReference>
<sequence length="435" mass="45795">MVGGEDYALQRVPRQARYRWWLVAVQWVGQLSDLTQFLTGAALGAGLAFPDAILAFALGSAVLEIVAILVGIAGCREGLSTSVLARWTGFGRYGSALIAVVIAISSIGWFGVQNQIFAEGLERLLGTMPVWGWSLVTGIGITVLVMYGFRWMGWVAYLTVPAFLLLAGYSVVSVLSGHDLGALAASQPFGEPLTVASGATIVAGSYIVGAVVAPDMTRFNRKPADVVKQSVLSITVGEFLMGLIGVLLAYAIKQTSVVDIFAATTGVLGVLIVVSATVKINDWNLYSASLGFVNALSTLFGLKVGRVPTTIVIGALGTVLSALGILSHFVDFLTLLGVCLPPIAGITVAEYYLVRRWRPHLDAGREAGRMPETEPGWVPAAVLVWAVAAAVGWWSSQAEFGIPSLNSLLVGLLGYWLAGALKLAGGTGERTAVTR</sequence>
<feature type="transmembrane region" description="Helical" evidence="6">
    <location>
        <begin position="232"/>
        <end position="250"/>
    </location>
</feature>
<gene>
    <name evidence="7" type="ORF">BC739_002367</name>
</gene>
<accession>A0ABR6BE66</accession>
<evidence type="ECO:0000256" key="1">
    <source>
        <dbReference type="ARBA" id="ARBA00004141"/>
    </source>
</evidence>
<feature type="transmembrane region" description="Helical" evidence="6">
    <location>
        <begin position="124"/>
        <end position="148"/>
    </location>
</feature>
<name>A0ABR6BE66_9PSEU</name>
<feature type="transmembrane region" description="Helical" evidence="6">
    <location>
        <begin position="309"/>
        <end position="326"/>
    </location>
</feature>
<evidence type="ECO:0000256" key="5">
    <source>
        <dbReference type="ARBA" id="ARBA00023136"/>
    </source>
</evidence>
<feature type="transmembrane region" description="Helical" evidence="6">
    <location>
        <begin position="193"/>
        <end position="212"/>
    </location>
</feature>
<keyword evidence="5 6" id="KW-0472">Membrane</keyword>
<protein>
    <submittedName>
        <fullName evidence="7">Cytosine permease</fullName>
    </submittedName>
</protein>
<keyword evidence="4 6" id="KW-1133">Transmembrane helix</keyword>
<comment type="similarity">
    <text evidence="2">Belongs to the purine-cytosine permease (2.A.39) family.</text>
</comment>
<dbReference type="InterPro" id="IPR001248">
    <property type="entry name" value="Pur-cyt_permease"/>
</dbReference>
<feature type="transmembrane region" description="Helical" evidence="6">
    <location>
        <begin position="400"/>
        <end position="421"/>
    </location>
</feature>
<evidence type="ECO:0000256" key="6">
    <source>
        <dbReference type="SAM" id="Phobius"/>
    </source>
</evidence>
<evidence type="ECO:0000313" key="8">
    <source>
        <dbReference type="Proteomes" id="UP000517916"/>
    </source>
</evidence>
<dbReference type="Gene3D" id="1.10.4160.10">
    <property type="entry name" value="Hydantoin permease"/>
    <property type="match status" value="1"/>
</dbReference>
<organism evidence="7 8">
    <name type="scientific">Kutzneria viridogrisea</name>
    <dbReference type="NCBI Taxonomy" id="47990"/>
    <lineage>
        <taxon>Bacteria</taxon>
        <taxon>Bacillati</taxon>
        <taxon>Actinomycetota</taxon>
        <taxon>Actinomycetes</taxon>
        <taxon>Pseudonocardiales</taxon>
        <taxon>Pseudonocardiaceae</taxon>
        <taxon>Kutzneria</taxon>
    </lineage>
</organism>
<proteinExistence type="inferred from homology"/>
<evidence type="ECO:0000313" key="7">
    <source>
        <dbReference type="EMBL" id="MBA8925168.1"/>
    </source>
</evidence>
<feature type="transmembrane region" description="Helical" evidence="6">
    <location>
        <begin position="375"/>
        <end position="394"/>
    </location>
</feature>
<dbReference type="EMBL" id="JACJID010000002">
    <property type="protein sequence ID" value="MBA8925168.1"/>
    <property type="molecule type" value="Genomic_DNA"/>
</dbReference>
<dbReference type="PANTHER" id="PTHR30569">
    <property type="entry name" value="CYTOSINE TRANSPORTER CODB"/>
    <property type="match status" value="1"/>
</dbReference>
<feature type="transmembrane region" description="Helical" evidence="6">
    <location>
        <begin position="154"/>
        <end position="172"/>
    </location>
</feature>
<feature type="transmembrane region" description="Helical" evidence="6">
    <location>
        <begin position="52"/>
        <end position="73"/>
    </location>
</feature>
<keyword evidence="8" id="KW-1185">Reference proteome</keyword>